<gene>
    <name evidence="1" type="ORF">AVDCRST_MAG64-3266</name>
</gene>
<feature type="non-terminal residue" evidence="1">
    <location>
        <position position="78"/>
    </location>
</feature>
<proteinExistence type="predicted"/>
<sequence>GPHRPIRRDPAVDEFRGFRDVQLPVPAFVRQVPQEGREAGPATAEAGTTVPRVARVGAAAGVAVRQAEAGSWRGRQGV</sequence>
<reference evidence="1" key="1">
    <citation type="submission" date="2020-02" db="EMBL/GenBank/DDBJ databases">
        <authorList>
            <person name="Meier V. D."/>
        </authorList>
    </citation>
    <scope>NUCLEOTIDE SEQUENCE</scope>
    <source>
        <strain evidence="1">AVDCRST_MAG64</strain>
    </source>
</reference>
<evidence type="ECO:0000313" key="1">
    <source>
        <dbReference type="EMBL" id="CAA9427452.1"/>
    </source>
</evidence>
<accession>A0A6J4Q0N3</accession>
<dbReference type="AlphaFoldDB" id="A0A6J4Q0N3"/>
<feature type="non-terminal residue" evidence="1">
    <location>
        <position position="1"/>
    </location>
</feature>
<dbReference type="EMBL" id="CADCUQ010000751">
    <property type="protein sequence ID" value="CAA9427452.1"/>
    <property type="molecule type" value="Genomic_DNA"/>
</dbReference>
<organism evidence="1">
    <name type="scientific">uncultured Phycisphaerae bacterium</name>
    <dbReference type="NCBI Taxonomy" id="904963"/>
    <lineage>
        <taxon>Bacteria</taxon>
        <taxon>Pseudomonadati</taxon>
        <taxon>Planctomycetota</taxon>
        <taxon>Phycisphaerae</taxon>
        <taxon>environmental samples</taxon>
    </lineage>
</organism>
<protein>
    <submittedName>
        <fullName evidence="1">Uncharacterized protein</fullName>
    </submittedName>
</protein>
<name>A0A6J4Q0N3_9BACT</name>